<feature type="transmembrane region" description="Helical" evidence="2">
    <location>
        <begin position="220"/>
        <end position="244"/>
    </location>
</feature>
<dbReference type="RefSeq" id="WP_179432975.1">
    <property type="nucleotide sequence ID" value="NZ_BAABLC010000001.1"/>
</dbReference>
<organism evidence="3 4">
    <name type="scientific">Microbacterium pseudoresistens</name>
    <dbReference type="NCBI Taxonomy" id="640634"/>
    <lineage>
        <taxon>Bacteria</taxon>
        <taxon>Bacillati</taxon>
        <taxon>Actinomycetota</taxon>
        <taxon>Actinomycetes</taxon>
        <taxon>Micrococcales</taxon>
        <taxon>Microbacteriaceae</taxon>
        <taxon>Microbacterium</taxon>
    </lineage>
</organism>
<feature type="transmembrane region" description="Helical" evidence="2">
    <location>
        <begin position="121"/>
        <end position="139"/>
    </location>
</feature>
<reference evidence="3 4" key="1">
    <citation type="submission" date="2020-07" db="EMBL/GenBank/DDBJ databases">
        <title>Sequencing the genomes of 1000 actinobacteria strains.</title>
        <authorList>
            <person name="Klenk H.-P."/>
        </authorList>
    </citation>
    <scope>NUCLEOTIDE SEQUENCE [LARGE SCALE GENOMIC DNA]</scope>
    <source>
        <strain evidence="3 4">DSM 22185</strain>
    </source>
</reference>
<feature type="region of interest" description="Disordered" evidence="1">
    <location>
        <begin position="307"/>
        <end position="332"/>
    </location>
</feature>
<name>A0A7Y9EV84_9MICO</name>
<dbReference type="EMBL" id="JACCBH010000001">
    <property type="protein sequence ID" value="NYD54567.1"/>
    <property type="molecule type" value="Genomic_DNA"/>
</dbReference>
<feature type="transmembrane region" description="Helical" evidence="2">
    <location>
        <begin position="339"/>
        <end position="357"/>
    </location>
</feature>
<feature type="transmembrane region" description="Helical" evidence="2">
    <location>
        <begin position="171"/>
        <end position="200"/>
    </location>
</feature>
<proteinExistence type="predicted"/>
<dbReference type="AlphaFoldDB" id="A0A7Y9EV84"/>
<keyword evidence="2" id="KW-1133">Transmembrane helix</keyword>
<keyword evidence="4" id="KW-1185">Reference proteome</keyword>
<evidence type="ECO:0000256" key="2">
    <source>
        <dbReference type="SAM" id="Phobius"/>
    </source>
</evidence>
<feature type="transmembrane region" description="Helical" evidence="2">
    <location>
        <begin position="369"/>
        <end position="391"/>
    </location>
</feature>
<feature type="transmembrane region" description="Helical" evidence="2">
    <location>
        <begin position="97"/>
        <end position="115"/>
    </location>
</feature>
<evidence type="ECO:0000313" key="4">
    <source>
        <dbReference type="Proteomes" id="UP000552045"/>
    </source>
</evidence>
<dbReference type="Proteomes" id="UP000552045">
    <property type="component" value="Unassembled WGS sequence"/>
</dbReference>
<dbReference type="PROSITE" id="PS51257">
    <property type="entry name" value="PROKAR_LIPOPROTEIN"/>
    <property type="match status" value="1"/>
</dbReference>
<gene>
    <name evidence="3" type="ORF">BKA02_001622</name>
</gene>
<comment type="caution">
    <text evidence="3">The sequence shown here is derived from an EMBL/GenBank/DDBJ whole genome shotgun (WGS) entry which is preliminary data.</text>
</comment>
<feature type="transmembrane region" description="Helical" evidence="2">
    <location>
        <begin position="415"/>
        <end position="438"/>
    </location>
</feature>
<evidence type="ECO:0000256" key="1">
    <source>
        <dbReference type="SAM" id="MobiDB-lite"/>
    </source>
</evidence>
<feature type="transmembrane region" description="Helical" evidence="2">
    <location>
        <begin position="279"/>
        <end position="301"/>
    </location>
</feature>
<accession>A0A7Y9EV84</accession>
<sequence>MRTLRTTLFWLLAAALLACHGVVAWQSVVVNHLWEDEAFNLTVPLNLLSGLGYASDGTLSGSSITPFDPRISTGPTVLLPVAAVLALGADTVMGARLVPLAFWMLLLAGAGVLGHRLGGRWAALLAAAVPLAFNTTAGVSPIQGPADLLGEIPAAALLVWALIVLPRRAWLAGLLVGLAVQAKLIALLALPAFAVALWMLAPGTGWMRVRTTLRRSWLPLVMVALPTLLVELAALVGMGFSGYLRHLRSLGGFLLSGGQDTAPTTIAQKATTFADAWFVWPWAAAVAGLLTVALVVAGAVAHRRTSVAGSAESGRGEPGPAQSPRAESPRAESLRGRTAIVLAAGVGLATYLAWWSLAAHLPLWVRHPAPGVFAFTPILAAAAAGVAAAWWRRRRTAGGASDAGRGSDAGTGSSILRAGIGAVGAGVIVVVVAAGAALHAVSALAPPAETLQSQRAGLEPLRAWVAETGTDWLAAEPWGRPVAAVVLTGAHVGLWDAPGMADVPRLTPQPCVGETLAQAGEYRICSAPEE</sequence>
<keyword evidence="2" id="KW-0812">Transmembrane</keyword>
<evidence type="ECO:0000313" key="3">
    <source>
        <dbReference type="EMBL" id="NYD54567.1"/>
    </source>
</evidence>
<protein>
    <recommendedName>
        <fullName evidence="5">DUF2029 domain-containing protein</fullName>
    </recommendedName>
</protein>
<keyword evidence="2" id="KW-0472">Membrane</keyword>
<evidence type="ECO:0008006" key="5">
    <source>
        <dbReference type="Google" id="ProtNLM"/>
    </source>
</evidence>